<dbReference type="PANTHER" id="PTHR43730">
    <property type="entry name" value="BETA-MANNOSIDASE"/>
    <property type="match status" value="1"/>
</dbReference>
<evidence type="ECO:0000259" key="2">
    <source>
        <dbReference type="Pfam" id="PF00703"/>
    </source>
</evidence>
<dbReference type="AlphaFoldDB" id="X0W1U0"/>
<dbReference type="PANTHER" id="PTHR43730:SF1">
    <property type="entry name" value="BETA-MANNOSIDASE"/>
    <property type="match status" value="1"/>
</dbReference>
<keyword evidence="1" id="KW-0326">Glycosidase</keyword>
<dbReference type="GO" id="GO:0005975">
    <property type="term" value="P:carbohydrate metabolic process"/>
    <property type="evidence" value="ECO:0007669"/>
    <property type="project" value="InterPro"/>
</dbReference>
<evidence type="ECO:0000313" key="3">
    <source>
        <dbReference type="EMBL" id="GAG18603.1"/>
    </source>
</evidence>
<keyword evidence="1" id="KW-0378">Hydrolase</keyword>
<reference evidence="3" key="1">
    <citation type="journal article" date="2014" name="Front. Microbiol.">
        <title>High frequency of phylogenetically diverse reductive dehalogenase-homologous genes in deep subseafloor sedimentary metagenomes.</title>
        <authorList>
            <person name="Kawai M."/>
            <person name="Futagami T."/>
            <person name="Toyoda A."/>
            <person name="Takaki Y."/>
            <person name="Nishi S."/>
            <person name="Hori S."/>
            <person name="Arai W."/>
            <person name="Tsubouchi T."/>
            <person name="Morono Y."/>
            <person name="Uchiyama I."/>
            <person name="Ito T."/>
            <person name="Fujiyama A."/>
            <person name="Inagaki F."/>
            <person name="Takami H."/>
        </authorList>
    </citation>
    <scope>NUCLEOTIDE SEQUENCE</scope>
    <source>
        <strain evidence="3">Expedition CK06-06</strain>
    </source>
</reference>
<dbReference type="GO" id="GO:0004567">
    <property type="term" value="F:beta-mannosidase activity"/>
    <property type="evidence" value="ECO:0007669"/>
    <property type="project" value="TreeGrafter"/>
</dbReference>
<organism evidence="3">
    <name type="scientific">marine sediment metagenome</name>
    <dbReference type="NCBI Taxonomy" id="412755"/>
    <lineage>
        <taxon>unclassified sequences</taxon>
        <taxon>metagenomes</taxon>
        <taxon>ecological metagenomes</taxon>
    </lineage>
</organism>
<dbReference type="SUPFAM" id="SSF51445">
    <property type="entry name" value="(Trans)glycosidases"/>
    <property type="match status" value="1"/>
</dbReference>
<comment type="caution">
    <text evidence="3">The sequence shown here is derived from an EMBL/GenBank/DDBJ whole genome shotgun (WGS) entry which is preliminary data.</text>
</comment>
<proteinExistence type="predicted"/>
<evidence type="ECO:0000256" key="1">
    <source>
        <dbReference type="ARBA" id="ARBA00023295"/>
    </source>
</evidence>
<dbReference type="GO" id="GO:0006516">
    <property type="term" value="P:glycoprotein catabolic process"/>
    <property type="evidence" value="ECO:0007669"/>
    <property type="project" value="TreeGrafter"/>
</dbReference>
<dbReference type="InterPro" id="IPR036156">
    <property type="entry name" value="Beta-gal/glucu_dom_sf"/>
</dbReference>
<name>X0W1U0_9ZZZZ</name>
<dbReference type="EMBL" id="BARS01034116">
    <property type="protein sequence ID" value="GAG18603.1"/>
    <property type="molecule type" value="Genomic_DNA"/>
</dbReference>
<dbReference type="Gene3D" id="2.60.40.10">
    <property type="entry name" value="Immunoglobulins"/>
    <property type="match status" value="1"/>
</dbReference>
<dbReference type="InterPro" id="IPR050887">
    <property type="entry name" value="Beta-mannosidase_GH2"/>
</dbReference>
<protein>
    <recommendedName>
        <fullName evidence="2">Glycoside hydrolase family 2 immunoglobulin-like beta-sandwich domain-containing protein</fullName>
    </recommendedName>
</protein>
<dbReference type="SUPFAM" id="SSF49303">
    <property type="entry name" value="beta-Galactosidase/glucuronidase domain"/>
    <property type="match status" value="1"/>
</dbReference>
<sequence length="260" mass="30286">ARLTLPIKSPQLWWPNGMGSQPLYHVTVNLLDKDGSLLDTVVKRIGLRTLSLQRRRDRWGESFQFAVNGIPFFAKGANWIPADTFAPRLTGDDYAQLLESAAAAQMNMLRVWGGGIYEADIFYDLCDELGICIWQDFMFACATYPTFDRAFMENVRAEAEDNIRRLRHHPCIALWCGNNEMEQGLVGDEWNDRRMSWSDYSRLFDEVLPAIVDKLDPGRGYWPCSPHTPYDDRKNFNDDRWGDAHLWNVWHGKQPFEWYR</sequence>
<dbReference type="Pfam" id="PF00703">
    <property type="entry name" value="Glyco_hydro_2"/>
    <property type="match status" value="1"/>
</dbReference>
<dbReference type="Gene3D" id="3.20.20.80">
    <property type="entry name" value="Glycosidases"/>
    <property type="match status" value="1"/>
</dbReference>
<dbReference type="InterPro" id="IPR017853">
    <property type="entry name" value="GH"/>
</dbReference>
<feature type="domain" description="Glycoside hydrolase family 2 immunoglobulin-like beta-sandwich" evidence="2">
    <location>
        <begin position="4"/>
        <end position="48"/>
    </location>
</feature>
<dbReference type="InterPro" id="IPR013783">
    <property type="entry name" value="Ig-like_fold"/>
</dbReference>
<dbReference type="InterPro" id="IPR006102">
    <property type="entry name" value="Ig-like_GH2"/>
</dbReference>
<accession>X0W1U0</accession>
<gene>
    <name evidence="3" type="ORF">S01H1_52755</name>
</gene>
<feature type="non-terminal residue" evidence="3">
    <location>
        <position position="1"/>
    </location>
</feature>
<feature type="non-terminal residue" evidence="3">
    <location>
        <position position="260"/>
    </location>
</feature>